<feature type="domain" description="CYTH" evidence="1">
    <location>
        <begin position="4"/>
        <end position="83"/>
    </location>
</feature>
<keyword evidence="3" id="KW-1185">Reference proteome</keyword>
<dbReference type="OrthoDB" id="9781176at2"/>
<name>A0A4Y3VI91_9ACTN</name>
<dbReference type="AlphaFoldDB" id="A0A4Y3VI91"/>
<evidence type="ECO:0000313" key="2">
    <source>
        <dbReference type="EMBL" id="GEC06577.1"/>
    </source>
</evidence>
<dbReference type="InterPro" id="IPR023577">
    <property type="entry name" value="CYTH_domain"/>
</dbReference>
<comment type="caution">
    <text evidence="2">The sequence shown here is derived from an EMBL/GenBank/DDBJ whole genome shotgun (WGS) entry which is preliminary data.</text>
</comment>
<dbReference type="EMBL" id="BJND01000028">
    <property type="protein sequence ID" value="GEC06577.1"/>
    <property type="molecule type" value="Genomic_DNA"/>
</dbReference>
<dbReference type="InterPro" id="IPR033469">
    <property type="entry name" value="CYTH-like_dom_sf"/>
</dbReference>
<dbReference type="Proteomes" id="UP000317881">
    <property type="component" value="Unassembled WGS sequence"/>
</dbReference>
<proteinExistence type="predicted"/>
<dbReference type="Pfam" id="PF01928">
    <property type="entry name" value="CYTH"/>
    <property type="match status" value="1"/>
</dbReference>
<protein>
    <recommendedName>
        <fullName evidence="1">CYTH domain-containing protein</fullName>
    </recommendedName>
</protein>
<reference evidence="2 3" key="1">
    <citation type="submission" date="2019-06" db="EMBL/GenBank/DDBJ databases">
        <title>Whole genome shotgun sequence of Streptomyces spinoverrucosus NBRC 14228.</title>
        <authorList>
            <person name="Hosoyama A."/>
            <person name="Uohara A."/>
            <person name="Ohji S."/>
            <person name="Ichikawa N."/>
        </authorList>
    </citation>
    <scope>NUCLEOTIDE SEQUENCE [LARGE SCALE GENOMIC DNA]</scope>
    <source>
        <strain evidence="2 3">NBRC 14228</strain>
    </source>
</reference>
<evidence type="ECO:0000259" key="1">
    <source>
        <dbReference type="Pfam" id="PF01928"/>
    </source>
</evidence>
<sequence>MLAGLGCKPDAPVTEVDTYYSCPGVDYMKTVECLRVRQRGDFPEITYKPPSTTATHSTDSVISKPETNVHLIPGHAGLADQLLEKRIVAETEQQLGVSDCPVIDLPYRDLGGVNRPQVYLGRPFVLRSVRKCAKRVCGACGIPCTQL</sequence>
<organism evidence="2 3">
    <name type="scientific">Streptomyces spinoverrucosus</name>
    <dbReference type="NCBI Taxonomy" id="284043"/>
    <lineage>
        <taxon>Bacteria</taxon>
        <taxon>Bacillati</taxon>
        <taxon>Actinomycetota</taxon>
        <taxon>Actinomycetes</taxon>
        <taxon>Kitasatosporales</taxon>
        <taxon>Streptomycetaceae</taxon>
        <taxon>Streptomyces</taxon>
    </lineage>
</organism>
<dbReference type="RefSeq" id="WP_141311209.1">
    <property type="nucleotide sequence ID" value="NZ_BJND01000028.1"/>
</dbReference>
<dbReference type="Gene3D" id="2.40.320.10">
    <property type="entry name" value="Hypothetical Protein Pfu-838710-001"/>
    <property type="match status" value="1"/>
</dbReference>
<accession>A0A4Y3VI91</accession>
<gene>
    <name evidence="2" type="ORF">SSP24_42320</name>
</gene>
<evidence type="ECO:0000313" key="3">
    <source>
        <dbReference type="Proteomes" id="UP000317881"/>
    </source>
</evidence>
<dbReference type="SUPFAM" id="SSF55154">
    <property type="entry name" value="CYTH-like phosphatases"/>
    <property type="match status" value="1"/>
</dbReference>